<feature type="compositionally biased region" description="Polar residues" evidence="6">
    <location>
        <begin position="123"/>
        <end position="138"/>
    </location>
</feature>
<dbReference type="GO" id="GO:0000978">
    <property type="term" value="F:RNA polymerase II cis-regulatory region sequence-specific DNA binding"/>
    <property type="evidence" value="ECO:0007669"/>
    <property type="project" value="TreeGrafter"/>
</dbReference>
<feature type="domain" description="Zn(2)-C6 fungal-type" evidence="7">
    <location>
        <begin position="15"/>
        <end position="45"/>
    </location>
</feature>
<feature type="region of interest" description="Disordered" evidence="6">
    <location>
        <begin position="116"/>
        <end position="138"/>
    </location>
</feature>
<accession>A0A0D2IXJ2</accession>
<reference evidence="8 9" key="1">
    <citation type="submission" date="2015-01" db="EMBL/GenBank/DDBJ databases">
        <title>The Genome Sequence of Rhinocladiella mackenzie CBS 650.93.</title>
        <authorList>
            <consortium name="The Broad Institute Genomics Platform"/>
            <person name="Cuomo C."/>
            <person name="de Hoog S."/>
            <person name="Gorbushina A."/>
            <person name="Stielow B."/>
            <person name="Teixiera M."/>
            <person name="Abouelleil A."/>
            <person name="Chapman S.B."/>
            <person name="Priest M."/>
            <person name="Young S.K."/>
            <person name="Wortman J."/>
            <person name="Nusbaum C."/>
            <person name="Birren B."/>
        </authorList>
    </citation>
    <scope>NUCLEOTIDE SEQUENCE [LARGE SCALE GENOMIC DNA]</scope>
    <source>
        <strain evidence="8 9">CBS 650.93</strain>
    </source>
</reference>
<sequence length="731" mass="82131">MPGEPPLKRRRVAIACDSCRALKAKCDGKRPTCDRCAGYGYACQWNDAGQRTSAVENKRTRLNLLSACDEAQKLRHAVGIYDRLLKGLRNKLSESDRKAVDLGLSSIRLPPSALGATDGALASPSSPDNEFTARLPSSPSQRYLGEASDIRFFRAIEQAFCQPSELEKGGETNSEVRIDSYEQDGVPLQECLDENEAFLPRKTTANAFVEVYFSTIHIAYPFIWQPAFQKTYESFWRSGSLENFRGPWLSLLLTIFAIGACYEKMADQENASSSKRLSHQHQRYFDQAVALSQKYDSKHTVGHVQALLAQCFYLLATCHTDRCWTTLGMAVRIAQSIGLHVDEGHRKLPENERSSETRRRVWFSLYVLDRLLALQLGRPPAIHDDGFNLRLPSRMSDFAISDDSHATVDQYPAHGDALVGHYFIAMIQFSGIIGRVFNGLYGPNKAVNAGMTLSTIERLDRELSQWKASLPRTLRFDLSHTFENSMTFKRQRNMLAIKFYNLQALIHRPLLAPARLFESCADPMAFYQSERAQILLSKRRCVLAAQCTARLLHNVEDKKSLVYGFPWWQMISCLICASSILLVASICMDLDGEDTQDIDWAGVDEDADVCLTVFQALSSNSNAARLARDMMQRLKETRIRSQARAPNNAQSGELLRIEGGHDNPSDATSSRAPLSTTMPSTFDSMGADQDVFDMMFQTMPYEVSEPVMWSAQFVNAAYNPFVSRSCTEFDD</sequence>
<feature type="region of interest" description="Disordered" evidence="6">
    <location>
        <begin position="638"/>
        <end position="680"/>
    </location>
</feature>
<dbReference type="GO" id="GO:0006351">
    <property type="term" value="P:DNA-templated transcription"/>
    <property type="evidence" value="ECO:0007669"/>
    <property type="project" value="InterPro"/>
</dbReference>
<evidence type="ECO:0000256" key="1">
    <source>
        <dbReference type="ARBA" id="ARBA00022723"/>
    </source>
</evidence>
<name>A0A0D2IXJ2_9EURO</name>
<evidence type="ECO:0000256" key="6">
    <source>
        <dbReference type="SAM" id="MobiDB-lite"/>
    </source>
</evidence>
<dbReference type="OrthoDB" id="3364175at2759"/>
<dbReference type="EMBL" id="KN847476">
    <property type="protein sequence ID" value="KIX08046.1"/>
    <property type="molecule type" value="Genomic_DNA"/>
</dbReference>
<organism evidence="8 9">
    <name type="scientific">Rhinocladiella mackenziei CBS 650.93</name>
    <dbReference type="NCBI Taxonomy" id="1442369"/>
    <lineage>
        <taxon>Eukaryota</taxon>
        <taxon>Fungi</taxon>
        <taxon>Dikarya</taxon>
        <taxon>Ascomycota</taxon>
        <taxon>Pezizomycotina</taxon>
        <taxon>Eurotiomycetes</taxon>
        <taxon>Chaetothyriomycetidae</taxon>
        <taxon>Chaetothyriales</taxon>
        <taxon>Herpotrichiellaceae</taxon>
        <taxon>Rhinocladiella</taxon>
    </lineage>
</organism>
<proteinExistence type="predicted"/>
<dbReference type="PROSITE" id="PS50048">
    <property type="entry name" value="ZN2_CY6_FUNGAL_2"/>
    <property type="match status" value="1"/>
</dbReference>
<evidence type="ECO:0000256" key="2">
    <source>
        <dbReference type="ARBA" id="ARBA00023015"/>
    </source>
</evidence>
<dbReference type="SMART" id="SM00906">
    <property type="entry name" value="Fungal_trans"/>
    <property type="match status" value="1"/>
</dbReference>
<dbReference type="RefSeq" id="XP_013275182.1">
    <property type="nucleotide sequence ID" value="XM_013419728.1"/>
</dbReference>
<keyword evidence="1" id="KW-0479">Metal-binding</keyword>
<gene>
    <name evidence="8" type="ORF">Z518_02701</name>
</gene>
<dbReference type="CDD" id="cd00067">
    <property type="entry name" value="GAL4"/>
    <property type="match status" value="1"/>
</dbReference>
<dbReference type="GeneID" id="25290772"/>
<keyword evidence="9" id="KW-1185">Reference proteome</keyword>
<evidence type="ECO:0000313" key="9">
    <source>
        <dbReference type="Proteomes" id="UP000053617"/>
    </source>
</evidence>
<dbReference type="Gene3D" id="4.10.240.10">
    <property type="entry name" value="Zn(2)-C6 fungal-type DNA-binding domain"/>
    <property type="match status" value="1"/>
</dbReference>
<dbReference type="GO" id="GO:0008270">
    <property type="term" value="F:zinc ion binding"/>
    <property type="evidence" value="ECO:0007669"/>
    <property type="project" value="InterPro"/>
</dbReference>
<dbReference type="GO" id="GO:0005634">
    <property type="term" value="C:nucleus"/>
    <property type="evidence" value="ECO:0007669"/>
    <property type="project" value="TreeGrafter"/>
</dbReference>
<evidence type="ECO:0000259" key="7">
    <source>
        <dbReference type="PROSITE" id="PS50048"/>
    </source>
</evidence>
<dbReference type="STRING" id="1442369.A0A0D2IXJ2"/>
<dbReference type="InterPro" id="IPR001138">
    <property type="entry name" value="Zn2Cys6_DnaBD"/>
</dbReference>
<evidence type="ECO:0000256" key="5">
    <source>
        <dbReference type="ARBA" id="ARBA00023242"/>
    </source>
</evidence>
<keyword evidence="5" id="KW-0539">Nucleus</keyword>
<keyword evidence="4" id="KW-0804">Transcription</keyword>
<dbReference type="PANTHER" id="PTHR47424:SF3">
    <property type="entry name" value="REGULATORY PROTEIN GAL4"/>
    <property type="match status" value="1"/>
</dbReference>
<dbReference type="SUPFAM" id="SSF57701">
    <property type="entry name" value="Zn2/Cys6 DNA-binding domain"/>
    <property type="match status" value="1"/>
</dbReference>
<dbReference type="VEuPathDB" id="FungiDB:Z518_02701"/>
<keyword evidence="3" id="KW-0238">DNA-binding</keyword>
<dbReference type="InterPro" id="IPR051127">
    <property type="entry name" value="Fungal_SecMet_Regulators"/>
</dbReference>
<feature type="compositionally biased region" description="Basic and acidic residues" evidence="6">
    <location>
        <begin position="655"/>
        <end position="664"/>
    </location>
</feature>
<dbReference type="AlphaFoldDB" id="A0A0D2IXJ2"/>
<protein>
    <recommendedName>
        <fullName evidence="7">Zn(2)-C6 fungal-type domain-containing protein</fullName>
    </recommendedName>
</protein>
<dbReference type="InterPro" id="IPR007219">
    <property type="entry name" value="XnlR_reg_dom"/>
</dbReference>
<dbReference type="PROSITE" id="PS00463">
    <property type="entry name" value="ZN2_CY6_FUNGAL_1"/>
    <property type="match status" value="1"/>
</dbReference>
<dbReference type="Pfam" id="PF04082">
    <property type="entry name" value="Fungal_trans"/>
    <property type="match status" value="1"/>
</dbReference>
<feature type="compositionally biased region" description="Polar residues" evidence="6">
    <location>
        <begin position="665"/>
        <end position="680"/>
    </location>
</feature>
<dbReference type="PANTHER" id="PTHR47424">
    <property type="entry name" value="REGULATORY PROTEIN GAL4"/>
    <property type="match status" value="1"/>
</dbReference>
<dbReference type="SMART" id="SM00066">
    <property type="entry name" value="GAL4"/>
    <property type="match status" value="1"/>
</dbReference>
<evidence type="ECO:0000256" key="3">
    <source>
        <dbReference type="ARBA" id="ARBA00023125"/>
    </source>
</evidence>
<dbReference type="CDD" id="cd12148">
    <property type="entry name" value="fungal_TF_MHR"/>
    <property type="match status" value="1"/>
</dbReference>
<dbReference type="HOGENOM" id="CLU_023747_0_0_1"/>
<dbReference type="Proteomes" id="UP000053617">
    <property type="component" value="Unassembled WGS sequence"/>
</dbReference>
<evidence type="ECO:0000256" key="4">
    <source>
        <dbReference type="ARBA" id="ARBA00023163"/>
    </source>
</evidence>
<dbReference type="InterPro" id="IPR036864">
    <property type="entry name" value="Zn2-C6_fun-type_DNA-bd_sf"/>
</dbReference>
<keyword evidence="2" id="KW-0805">Transcription regulation</keyword>
<dbReference type="GO" id="GO:0000435">
    <property type="term" value="P:positive regulation of transcription from RNA polymerase II promoter by galactose"/>
    <property type="evidence" value="ECO:0007669"/>
    <property type="project" value="TreeGrafter"/>
</dbReference>
<evidence type="ECO:0000313" key="8">
    <source>
        <dbReference type="EMBL" id="KIX08046.1"/>
    </source>
</evidence>
<dbReference type="GO" id="GO:0000981">
    <property type="term" value="F:DNA-binding transcription factor activity, RNA polymerase II-specific"/>
    <property type="evidence" value="ECO:0007669"/>
    <property type="project" value="InterPro"/>
</dbReference>
<dbReference type="Pfam" id="PF00172">
    <property type="entry name" value="Zn_clus"/>
    <property type="match status" value="1"/>
</dbReference>